<reference evidence="1 2" key="1">
    <citation type="submission" date="2020-06" db="EMBL/GenBank/DDBJ databases">
        <authorList>
            <person name="Li R."/>
            <person name="Bekaert M."/>
        </authorList>
    </citation>
    <scope>NUCLEOTIDE SEQUENCE [LARGE SCALE GENOMIC DNA]</scope>
    <source>
        <strain evidence="2">wild</strain>
    </source>
</reference>
<dbReference type="EMBL" id="CACVKT020005819">
    <property type="protein sequence ID" value="CAC5398108.1"/>
    <property type="molecule type" value="Genomic_DNA"/>
</dbReference>
<dbReference type="OrthoDB" id="6154451at2759"/>
<dbReference type="PANTHER" id="PTHR16897:SF2">
    <property type="entry name" value="OS03G0226600 PROTEIN"/>
    <property type="match status" value="1"/>
</dbReference>
<dbReference type="PANTHER" id="PTHR16897">
    <property type="entry name" value="OS10G0105400 PROTEIN"/>
    <property type="match status" value="1"/>
</dbReference>
<evidence type="ECO:0000313" key="1">
    <source>
        <dbReference type="EMBL" id="CAC5398108.1"/>
    </source>
</evidence>
<organism evidence="1 2">
    <name type="scientific">Mytilus coruscus</name>
    <name type="common">Sea mussel</name>
    <dbReference type="NCBI Taxonomy" id="42192"/>
    <lineage>
        <taxon>Eukaryota</taxon>
        <taxon>Metazoa</taxon>
        <taxon>Spiralia</taxon>
        <taxon>Lophotrochozoa</taxon>
        <taxon>Mollusca</taxon>
        <taxon>Bivalvia</taxon>
        <taxon>Autobranchia</taxon>
        <taxon>Pteriomorphia</taxon>
        <taxon>Mytilida</taxon>
        <taxon>Mytiloidea</taxon>
        <taxon>Mytilidae</taxon>
        <taxon>Mytilinae</taxon>
        <taxon>Mytilus</taxon>
    </lineage>
</organism>
<sequence>MKACNGAGLSSHDSSNGVLIDNSGPIPGLVVVGGTWSSRKDTVISNENAFNVKLVKDDQLRLGDIYIVKLTACNAALLCNTAYNEEVLLDYSPPHIGGFMPPLNWEVIPGTTNSIIFHLTWYRFSDVESEIRSYFISKVCDYTRADIIGAYQVKPDQQDPGDMQHTTINIDTTNKLPEKLVFIICAENHAGLLSSRSKITTDVKHSCVAEYCNNDCTCGQKCKADSKSKCNIKTDNNGMFSISVKLIVPTPDIETKYYTTVRAINNIGLQTELSSDGFVIDDIAPIAGIVYNTEHHRDAIYQSNNQPVQFFWHCFDDERSFIDSYNVGCIVNVKGSLVNNSFSFQKFDIHDHIVYDGNLNQ</sequence>
<gene>
    <name evidence="1" type="ORF">MCOR_32505</name>
</gene>
<proteinExistence type="predicted"/>
<dbReference type="Proteomes" id="UP000507470">
    <property type="component" value="Unassembled WGS sequence"/>
</dbReference>
<evidence type="ECO:0000313" key="2">
    <source>
        <dbReference type="Proteomes" id="UP000507470"/>
    </source>
</evidence>
<name>A0A6J8CNT0_MYTCO</name>
<protein>
    <submittedName>
        <fullName evidence="1">Uncharacterized protein</fullName>
    </submittedName>
</protein>
<dbReference type="AlphaFoldDB" id="A0A6J8CNT0"/>
<accession>A0A6J8CNT0</accession>
<keyword evidence="2" id="KW-1185">Reference proteome</keyword>